<gene>
    <name evidence="1" type="ORF">F9802_11675</name>
</gene>
<sequence length="47" mass="5973">MTINLIFVIITIKKRKKSVEDYFHNERVKKMYEEMHMKQQEHLRNFF</sequence>
<dbReference type="RefSeq" id="WP_152152129.1">
    <property type="nucleotide sequence ID" value="NZ_WEIO01000006.1"/>
</dbReference>
<reference evidence="1 2" key="1">
    <citation type="submission" date="2019-10" db="EMBL/GenBank/DDBJ databases">
        <title>Bacillus aerolatum sp. nov., isolated from bioaerosol of sport playgrounds.</title>
        <authorList>
            <person name="Chen P."/>
            <person name="Zhang G."/>
        </authorList>
    </citation>
    <scope>NUCLEOTIDE SEQUENCE [LARGE SCALE GENOMIC DNA]</scope>
    <source>
        <strain evidence="1 2">CX253</strain>
    </source>
</reference>
<protein>
    <submittedName>
        <fullName evidence="1">YrzI family small protein</fullName>
    </submittedName>
</protein>
<dbReference type="Pfam" id="PF09501">
    <property type="entry name" value="Bac_small_YrzI"/>
    <property type="match status" value="1"/>
</dbReference>
<keyword evidence="2" id="KW-1185">Reference proteome</keyword>
<dbReference type="AlphaFoldDB" id="A0A6I1FJ36"/>
<evidence type="ECO:0000313" key="2">
    <source>
        <dbReference type="Proteomes" id="UP000429595"/>
    </source>
</evidence>
<evidence type="ECO:0000313" key="1">
    <source>
        <dbReference type="EMBL" id="KAB7706234.1"/>
    </source>
</evidence>
<organism evidence="1 2">
    <name type="scientific">Bacillus aerolatus</name>
    <dbReference type="NCBI Taxonomy" id="2653354"/>
    <lineage>
        <taxon>Bacteria</taxon>
        <taxon>Bacillati</taxon>
        <taxon>Bacillota</taxon>
        <taxon>Bacilli</taxon>
        <taxon>Bacillales</taxon>
        <taxon>Bacillaceae</taxon>
        <taxon>Bacillus</taxon>
    </lineage>
</organism>
<proteinExistence type="predicted"/>
<comment type="caution">
    <text evidence="1">The sequence shown here is derived from an EMBL/GenBank/DDBJ whole genome shotgun (WGS) entry which is preliminary data.</text>
</comment>
<dbReference type="InterPro" id="IPR012655">
    <property type="entry name" value="YrzI"/>
</dbReference>
<name>A0A6I1FJ36_9BACI</name>
<dbReference type="EMBL" id="WEIO01000006">
    <property type="protein sequence ID" value="KAB7706234.1"/>
    <property type="molecule type" value="Genomic_DNA"/>
</dbReference>
<accession>A0A6I1FJ36</accession>
<dbReference type="Proteomes" id="UP000429595">
    <property type="component" value="Unassembled WGS sequence"/>
</dbReference>